<evidence type="ECO:0000256" key="7">
    <source>
        <dbReference type="ARBA" id="ARBA00040674"/>
    </source>
</evidence>
<evidence type="ECO:0000256" key="6">
    <source>
        <dbReference type="ARBA" id="ARBA00023242"/>
    </source>
</evidence>
<protein>
    <recommendedName>
        <fullName evidence="7">DNA repair protein RAD51 homolog 3</fullName>
    </recommendedName>
</protein>
<dbReference type="GO" id="GO:0000400">
    <property type="term" value="F:four-way junction DNA binding"/>
    <property type="evidence" value="ECO:0007669"/>
    <property type="project" value="TreeGrafter"/>
</dbReference>
<feature type="region of interest" description="Disordered" evidence="8">
    <location>
        <begin position="282"/>
        <end position="313"/>
    </location>
</feature>
<dbReference type="GO" id="GO:0005657">
    <property type="term" value="C:replication fork"/>
    <property type="evidence" value="ECO:0007669"/>
    <property type="project" value="TreeGrafter"/>
</dbReference>
<keyword evidence="4" id="KW-0067">ATP-binding</keyword>
<evidence type="ECO:0000256" key="3">
    <source>
        <dbReference type="ARBA" id="ARBA00022763"/>
    </source>
</evidence>
<evidence type="ECO:0000256" key="4">
    <source>
        <dbReference type="ARBA" id="ARBA00022840"/>
    </source>
</evidence>
<dbReference type="OrthoDB" id="5957327at2759"/>
<feature type="compositionally biased region" description="Polar residues" evidence="8">
    <location>
        <begin position="284"/>
        <end position="293"/>
    </location>
</feature>
<dbReference type="EMBL" id="JABAYA010000028">
    <property type="protein sequence ID" value="KAF7729148.1"/>
    <property type="molecule type" value="Genomic_DNA"/>
</dbReference>
<dbReference type="PANTHER" id="PTHR46239:SF1">
    <property type="entry name" value="DNA REPAIR PROTEIN RAD51 HOMOLOG 3"/>
    <property type="match status" value="1"/>
</dbReference>
<keyword evidence="11" id="KW-1185">Reference proteome</keyword>
<evidence type="ECO:0000256" key="2">
    <source>
        <dbReference type="ARBA" id="ARBA00022741"/>
    </source>
</evidence>
<gene>
    <name evidence="10" type="primary">RAD51C</name>
    <name evidence="10" type="ORF">EC973_004916</name>
</gene>
<name>A0A8H7EUU8_9FUNG</name>
<accession>A0A8H7EUU8</accession>
<dbReference type="GO" id="GO:0005524">
    <property type="term" value="F:ATP binding"/>
    <property type="evidence" value="ECO:0007669"/>
    <property type="project" value="UniProtKB-KW"/>
</dbReference>
<evidence type="ECO:0000256" key="8">
    <source>
        <dbReference type="SAM" id="MobiDB-lite"/>
    </source>
</evidence>
<feature type="domain" description="RecA family profile 1" evidence="9">
    <location>
        <begin position="1"/>
        <end position="134"/>
    </location>
</feature>
<dbReference type="InterPro" id="IPR013632">
    <property type="entry name" value="Rad51_C"/>
</dbReference>
<dbReference type="Gene3D" id="3.40.50.300">
    <property type="entry name" value="P-loop containing nucleotide triphosphate hydrolases"/>
    <property type="match status" value="1"/>
</dbReference>
<evidence type="ECO:0000313" key="10">
    <source>
        <dbReference type="EMBL" id="KAF7729148.1"/>
    </source>
</evidence>
<dbReference type="GO" id="GO:0033065">
    <property type="term" value="C:Rad51C-XRCC3 complex"/>
    <property type="evidence" value="ECO:0007669"/>
    <property type="project" value="TreeGrafter"/>
</dbReference>
<comment type="caution">
    <text evidence="10">The sequence shown here is derived from an EMBL/GenBank/DDBJ whole genome shotgun (WGS) entry which is preliminary data.</text>
</comment>
<evidence type="ECO:0000256" key="5">
    <source>
        <dbReference type="ARBA" id="ARBA00023204"/>
    </source>
</evidence>
<dbReference type="GO" id="GO:0008821">
    <property type="term" value="F:crossover junction DNA endonuclease activity"/>
    <property type="evidence" value="ECO:0007669"/>
    <property type="project" value="TreeGrafter"/>
</dbReference>
<comment type="subcellular location">
    <subcellularLocation>
        <location evidence="1">Nucleus</location>
    </subcellularLocation>
</comment>
<dbReference type="AlphaFoldDB" id="A0A8H7EUU8"/>
<evidence type="ECO:0000256" key="1">
    <source>
        <dbReference type="ARBA" id="ARBA00004123"/>
    </source>
</evidence>
<proteinExistence type="predicted"/>
<dbReference type="GO" id="GO:0033063">
    <property type="term" value="C:Rad51B-Rad51C-Rad51D-XRCC2 complex"/>
    <property type="evidence" value="ECO:0007669"/>
    <property type="project" value="TreeGrafter"/>
</dbReference>
<dbReference type="Pfam" id="PF08423">
    <property type="entry name" value="Rad51"/>
    <property type="match status" value="1"/>
</dbReference>
<evidence type="ECO:0000259" key="9">
    <source>
        <dbReference type="PROSITE" id="PS50162"/>
    </source>
</evidence>
<keyword evidence="5" id="KW-0234">DNA repair</keyword>
<keyword evidence="2" id="KW-0547">Nucleotide-binding</keyword>
<dbReference type="InterPro" id="IPR020588">
    <property type="entry name" value="RecA_ATP-bd"/>
</dbReference>
<dbReference type="PROSITE" id="PS50162">
    <property type="entry name" value="RECA_2"/>
    <property type="match status" value="1"/>
</dbReference>
<dbReference type="Proteomes" id="UP000605846">
    <property type="component" value="Unassembled WGS sequence"/>
</dbReference>
<sequence length="336" mass="37975">MILQLALNVQLEQTKGGLKGECIYIDTEGSLVTQRLIKMIQSRANGGTVESILKKIHVFRVLDHTELVAIVRQLPMIIKANPNVKLIILDSIAFHVRLNIRNSNIRSNLLQLISQTLMKVADQNQLAEQGIEQPDDEESSHDHLETTQSTVDVQGVGPSEELMHWNLFEDNVDAWDQPETIHEETPVTSLDNHTSVSVIQEHGSREECIKRNSERNNITEAISDTGMEHTPIVEMKNKECKVKDAHSIKFDHVDDPSPSDEDYENFPWEASSYSMEDIKVIPDSQPSSPSNVTMEEGEWSIPSVSTGKRKRDDHMFQICGSDEDEPWLQFADIDSP</sequence>
<dbReference type="SUPFAM" id="SSF52540">
    <property type="entry name" value="P-loop containing nucleoside triphosphate hydrolases"/>
    <property type="match status" value="1"/>
</dbReference>
<dbReference type="InterPro" id="IPR027417">
    <property type="entry name" value="P-loop_NTPase"/>
</dbReference>
<reference evidence="10" key="1">
    <citation type="submission" date="2020-01" db="EMBL/GenBank/DDBJ databases">
        <title>Genome Sequencing of Three Apophysomyces-Like Fungal Strains Confirms a Novel Fungal Genus in the Mucoromycota with divergent Burkholderia-like Endosymbiotic Bacteria.</title>
        <authorList>
            <person name="Stajich J.E."/>
            <person name="Macias A.M."/>
            <person name="Carter-House D."/>
            <person name="Lovett B."/>
            <person name="Kasson L.R."/>
            <person name="Berry K."/>
            <person name="Grigoriev I."/>
            <person name="Chang Y."/>
            <person name="Spatafora J."/>
            <person name="Kasson M.T."/>
        </authorList>
    </citation>
    <scope>NUCLEOTIDE SEQUENCE</scope>
    <source>
        <strain evidence="10">NRRL A-21654</strain>
    </source>
</reference>
<feature type="region of interest" description="Disordered" evidence="8">
    <location>
        <begin position="130"/>
        <end position="151"/>
    </location>
</feature>
<dbReference type="GO" id="GO:0007131">
    <property type="term" value="P:reciprocal meiotic recombination"/>
    <property type="evidence" value="ECO:0007669"/>
    <property type="project" value="TreeGrafter"/>
</dbReference>
<evidence type="ECO:0000313" key="11">
    <source>
        <dbReference type="Proteomes" id="UP000605846"/>
    </source>
</evidence>
<dbReference type="PANTHER" id="PTHR46239">
    <property type="entry name" value="DNA REPAIR PROTEIN RAD51 HOMOLOG 3 RAD51C"/>
    <property type="match status" value="1"/>
</dbReference>
<dbReference type="GO" id="GO:0000707">
    <property type="term" value="P:meiotic DNA recombinase assembly"/>
    <property type="evidence" value="ECO:0007669"/>
    <property type="project" value="TreeGrafter"/>
</dbReference>
<dbReference type="GO" id="GO:0140664">
    <property type="term" value="F:ATP-dependent DNA damage sensor activity"/>
    <property type="evidence" value="ECO:0007669"/>
    <property type="project" value="InterPro"/>
</dbReference>
<keyword evidence="6" id="KW-0539">Nucleus</keyword>
<organism evidence="10 11">
    <name type="scientific">Apophysomyces ossiformis</name>
    <dbReference type="NCBI Taxonomy" id="679940"/>
    <lineage>
        <taxon>Eukaryota</taxon>
        <taxon>Fungi</taxon>
        <taxon>Fungi incertae sedis</taxon>
        <taxon>Mucoromycota</taxon>
        <taxon>Mucoromycotina</taxon>
        <taxon>Mucoromycetes</taxon>
        <taxon>Mucorales</taxon>
        <taxon>Mucorineae</taxon>
        <taxon>Mucoraceae</taxon>
        <taxon>Apophysomyces</taxon>
    </lineage>
</organism>
<keyword evidence="3" id="KW-0227">DNA damage</keyword>
<dbReference type="InterPro" id="IPR052093">
    <property type="entry name" value="HR_Repair_Mediator"/>
</dbReference>